<keyword evidence="3" id="KW-1185">Reference proteome</keyword>
<name>A0A7W5ZFL2_9BACT</name>
<feature type="transmembrane region" description="Helical" evidence="1">
    <location>
        <begin position="164"/>
        <end position="196"/>
    </location>
</feature>
<evidence type="ECO:0000313" key="2">
    <source>
        <dbReference type="EMBL" id="MBB3836437.1"/>
    </source>
</evidence>
<feature type="transmembrane region" description="Helical" evidence="1">
    <location>
        <begin position="239"/>
        <end position="256"/>
    </location>
</feature>
<evidence type="ECO:0000256" key="1">
    <source>
        <dbReference type="SAM" id="Phobius"/>
    </source>
</evidence>
<accession>A0A7W5ZFL2</accession>
<feature type="transmembrane region" description="Helical" evidence="1">
    <location>
        <begin position="84"/>
        <end position="105"/>
    </location>
</feature>
<sequence length="559" mass="65015">MKPLYVWLSLIAIVSVFGIFIGYFAVDLPQGDDFDLILHFLANYLTNAHTLYDKWSLLTAQFVEHRLFYTRFVVLGQYLLTGSVSFYLIILIGNLSLVGILYIVYRQLRRANLPIHFLLPAALIVFQPSYSFDGVLWPAATLAYNSVAFFAILTIHWLSTSKPVNFWLAIGSALLCTYTFGNGMLIWGVGLMVLCLQKRWKDTAFWIGAIALIIGLYFSNYVHYQSRNNPLSHLLEHPLYVIINFFVFTGSALNWSEQWPKNLASDDYWSIITGILITCLYLFLLYKVLVNFLQKSPDMDKTLSRYRIFIVGVLTFIILTGLLLTTARVHRDDILMHINRYRVHSVVVLVVSYMYLIPWLQAKRQGFLVVTSMTLFFAVLSYFCFYNIFDFYKRNFTAGQFNWQQNSEWFIYRDTAYWEGASKLVLNEAKKVKTYEVPPSAFKVLPVSDSTQSLEIKLDPQAKELHLKGFADDLSSIGHQNNYYFVFKNLSTNKIYLEASHYDHRSFRLVLMGNPYYYGNFNTFITYAHFPKGKYQIGYARINAQNELSYHWQASYFEQ</sequence>
<feature type="transmembrane region" description="Helical" evidence="1">
    <location>
        <begin position="135"/>
        <end position="158"/>
    </location>
</feature>
<feature type="transmembrane region" description="Helical" evidence="1">
    <location>
        <begin position="7"/>
        <end position="26"/>
    </location>
</feature>
<gene>
    <name evidence="2" type="ORF">FHS57_000419</name>
</gene>
<feature type="transmembrane region" description="Helical" evidence="1">
    <location>
        <begin position="341"/>
        <end position="360"/>
    </location>
</feature>
<feature type="transmembrane region" description="Helical" evidence="1">
    <location>
        <begin position="306"/>
        <end position="329"/>
    </location>
</feature>
<keyword evidence="1" id="KW-1133">Transmembrane helix</keyword>
<dbReference type="RefSeq" id="WP_183971191.1">
    <property type="nucleotide sequence ID" value="NZ_JACIBY010000001.1"/>
</dbReference>
<comment type="caution">
    <text evidence="2">The sequence shown here is derived from an EMBL/GenBank/DDBJ whole genome shotgun (WGS) entry which is preliminary data.</text>
</comment>
<feature type="transmembrane region" description="Helical" evidence="1">
    <location>
        <begin position="366"/>
        <end position="389"/>
    </location>
</feature>
<feature type="transmembrane region" description="Helical" evidence="1">
    <location>
        <begin position="268"/>
        <end position="286"/>
    </location>
</feature>
<proteinExistence type="predicted"/>
<organism evidence="2 3">
    <name type="scientific">Runella defluvii</name>
    <dbReference type="NCBI Taxonomy" id="370973"/>
    <lineage>
        <taxon>Bacteria</taxon>
        <taxon>Pseudomonadati</taxon>
        <taxon>Bacteroidota</taxon>
        <taxon>Cytophagia</taxon>
        <taxon>Cytophagales</taxon>
        <taxon>Spirosomataceae</taxon>
        <taxon>Runella</taxon>
    </lineage>
</organism>
<dbReference type="Proteomes" id="UP000541352">
    <property type="component" value="Unassembled WGS sequence"/>
</dbReference>
<keyword evidence="1" id="KW-0812">Transmembrane</keyword>
<dbReference type="AlphaFoldDB" id="A0A7W5ZFL2"/>
<feature type="transmembrane region" description="Helical" evidence="1">
    <location>
        <begin position="203"/>
        <end position="219"/>
    </location>
</feature>
<reference evidence="2 3" key="1">
    <citation type="submission" date="2020-08" db="EMBL/GenBank/DDBJ databases">
        <title>Genomic Encyclopedia of Type Strains, Phase IV (KMG-IV): sequencing the most valuable type-strain genomes for metagenomic binning, comparative biology and taxonomic classification.</title>
        <authorList>
            <person name="Goeker M."/>
        </authorList>
    </citation>
    <scope>NUCLEOTIDE SEQUENCE [LARGE SCALE GENOMIC DNA]</scope>
    <source>
        <strain evidence="2 3">DSM 17976</strain>
    </source>
</reference>
<protein>
    <submittedName>
        <fullName evidence="2">Uncharacterized protein</fullName>
    </submittedName>
</protein>
<keyword evidence="1" id="KW-0472">Membrane</keyword>
<evidence type="ECO:0000313" key="3">
    <source>
        <dbReference type="Proteomes" id="UP000541352"/>
    </source>
</evidence>
<dbReference type="EMBL" id="JACIBY010000001">
    <property type="protein sequence ID" value="MBB3836437.1"/>
    <property type="molecule type" value="Genomic_DNA"/>
</dbReference>